<reference evidence="4 5" key="1">
    <citation type="submission" date="2015-08" db="EMBL/GenBank/DDBJ databases">
        <title>Ancestral chromatin configuration constrains chromatin evolution on differentiating sex chromosomes in Drosophila.</title>
        <authorList>
            <person name="Zhou Q."/>
            <person name="Bachtrog D."/>
        </authorList>
    </citation>
    <scope>NUCLEOTIDE SEQUENCE [LARGE SCALE GENOMIC DNA]</scope>
    <source>
        <tissue evidence="4">Whole larvae</tissue>
    </source>
</reference>
<keyword evidence="5" id="KW-1185">Reference proteome</keyword>
<evidence type="ECO:0000313" key="4">
    <source>
        <dbReference type="EMBL" id="ALC46325.1"/>
    </source>
</evidence>
<keyword evidence="2" id="KW-0090">Biological rhythms</keyword>
<comment type="similarity">
    <text evidence="3">Belongs to the TO family.</text>
</comment>
<name>A0A0M4F3U6_DROBS</name>
<feature type="non-terminal residue" evidence="4">
    <location>
        <position position="242"/>
    </location>
</feature>
<proteinExistence type="inferred from homology"/>
<gene>
    <name evidence="4" type="ORF">Dbus_chr3Rg1075</name>
</gene>
<dbReference type="OrthoDB" id="8190514at2759"/>
<dbReference type="Pfam" id="PF06585">
    <property type="entry name" value="JHBP"/>
    <property type="match status" value="1"/>
</dbReference>
<dbReference type="AlphaFoldDB" id="A0A0M4F3U6"/>
<dbReference type="EMBL" id="CP012526">
    <property type="protein sequence ID" value="ALC46325.1"/>
    <property type="molecule type" value="Genomic_DNA"/>
</dbReference>
<dbReference type="STRING" id="30019.A0A0M4F3U6"/>
<evidence type="ECO:0000256" key="1">
    <source>
        <dbReference type="ARBA" id="ARBA00022729"/>
    </source>
</evidence>
<dbReference type="GO" id="GO:0007623">
    <property type="term" value="P:circadian rhythm"/>
    <property type="evidence" value="ECO:0007669"/>
    <property type="project" value="UniProtKB-ARBA"/>
</dbReference>
<dbReference type="PANTHER" id="PTHR11008:SF32">
    <property type="entry name" value="CIRCADIAN CLOCK-CONTROLLED PROTEIN DAYWAKE-RELATED"/>
    <property type="match status" value="1"/>
</dbReference>
<dbReference type="Proteomes" id="UP000494163">
    <property type="component" value="Chromosome 3R"/>
</dbReference>
<evidence type="ECO:0000256" key="3">
    <source>
        <dbReference type="ARBA" id="ARBA00060902"/>
    </source>
</evidence>
<protein>
    <submittedName>
        <fullName evidence="4">CG31189</fullName>
    </submittedName>
</protein>
<feature type="non-terminal residue" evidence="4">
    <location>
        <position position="1"/>
    </location>
</feature>
<dbReference type="FunFam" id="3.15.10.30:FF:000001">
    <property type="entry name" value="Takeout-like protein 1"/>
    <property type="match status" value="1"/>
</dbReference>
<dbReference type="SMART" id="SM00700">
    <property type="entry name" value="JHBP"/>
    <property type="match status" value="1"/>
</dbReference>
<keyword evidence="1" id="KW-0732">Signal</keyword>
<dbReference type="PANTHER" id="PTHR11008">
    <property type="entry name" value="PROTEIN TAKEOUT-LIKE PROTEIN"/>
    <property type="match status" value="1"/>
</dbReference>
<evidence type="ECO:0000256" key="2">
    <source>
        <dbReference type="ARBA" id="ARBA00023108"/>
    </source>
</evidence>
<dbReference type="GO" id="GO:0005615">
    <property type="term" value="C:extracellular space"/>
    <property type="evidence" value="ECO:0007669"/>
    <property type="project" value="TreeGrafter"/>
</dbReference>
<sequence>LSHKSSASDIEKCHFGDSTCLMRSINDLIKRYPKGIPEIGLPALDEAKMDNITILETPQEYGPIWMSFHTTDNIYKGLNNATITEINGFDEDPTKSRVVVKARIPRLLHEATYEMKGKYLVFIANTTGKLQSDFQNVQLTLTFKVIMEYRQNKRYLKIFELTSVVDLDRWIVWLADLYRENSDLTIALNRSMNENWIEFWNGLEPSVVKSFTNCFTALLSNVFENVAYDDMFLNSTNTADYY</sequence>
<dbReference type="Gene3D" id="3.15.10.30">
    <property type="entry name" value="Haemolymph juvenile hormone binding protein"/>
    <property type="match status" value="1"/>
</dbReference>
<dbReference type="SMR" id="A0A0M4F3U6"/>
<dbReference type="OMA" id="RWIVWFD"/>
<dbReference type="InterPro" id="IPR038606">
    <property type="entry name" value="To_sf"/>
</dbReference>
<evidence type="ECO:0000313" key="5">
    <source>
        <dbReference type="Proteomes" id="UP000494163"/>
    </source>
</evidence>
<dbReference type="InterPro" id="IPR010562">
    <property type="entry name" value="Haemolymph_juvenile_hormone-bd"/>
</dbReference>
<accession>A0A0M4F3U6</accession>
<organism evidence="4 5">
    <name type="scientific">Drosophila busckii</name>
    <name type="common">Fruit fly</name>
    <dbReference type="NCBI Taxonomy" id="30019"/>
    <lineage>
        <taxon>Eukaryota</taxon>
        <taxon>Metazoa</taxon>
        <taxon>Ecdysozoa</taxon>
        <taxon>Arthropoda</taxon>
        <taxon>Hexapoda</taxon>
        <taxon>Insecta</taxon>
        <taxon>Pterygota</taxon>
        <taxon>Neoptera</taxon>
        <taxon>Endopterygota</taxon>
        <taxon>Diptera</taxon>
        <taxon>Brachycera</taxon>
        <taxon>Muscomorpha</taxon>
        <taxon>Ephydroidea</taxon>
        <taxon>Drosophilidae</taxon>
        <taxon>Drosophila</taxon>
    </lineage>
</organism>